<feature type="compositionally biased region" description="Acidic residues" evidence="1">
    <location>
        <begin position="423"/>
        <end position="444"/>
    </location>
</feature>
<sequence>MPKPTATAAKNIEDEDDFALDASQSGSDNDDGDFDFAASDAFMSDADDDDMMADASPSADLEEAEAEKDEDDPSNDTTQENSKKRKRSQKEKSKERKKQKFAEELDRATLKEHTPLAQAENLARQLLDFTLKDCQMTTLEVQDKLLAEPCFLDISNFEKVDDSAFPDLVRRAVPNIDEYMLDPETGKPKATSKANLRKQGPLILFLCTSGIRCMDVIRALRPLTGGDQEYVPGGTGGRGGSFRGGRGRGGPRGRGRGGFGGDSGRPNQQQQAMRLRVGKLFAKHMKVDEQVKYLEGYPVHLAVGTPNRVAKLLELGALKTGNLKCIVLDASFRDGKQRTLFTAAESRSEFFALYMAWLAGLCKGEELKAQKEAESEAQKRKQDAADAKREDVEMGEAGAEGGAATGSAEQQPSVAVRSFRIDDDSDTSSDSDMDTDNEAVTDDADAPKRVDGGEDKPMSKRKAKREAKRLAKKAKREARRQQKNRPPLMCMF</sequence>
<dbReference type="OrthoDB" id="1929311at2759"/>
<evidence type="ECO:0000256" key="1">
    <source>
        <dbReference type="SAM" id="MobiDB-lite"/>
    </source>
</evidence>
<accession>A0A1Y2HHB4</accession>
<feature type="compositionally biased region" description="Basic and acidic residues" evidence="1">
    <location>
        <begin position="90"/>
        <end position="107"/>
    </location>
</feature>
<feature type="region of interest" description="Disordered" evidence="1">
    <location>
        <begin position="228"/>
        <end position="271"/>
    </location>
</feature>
<feature type="region of interest" description="Disordered" evidence="1">
    <location>
        <begin position="1"/>
        <end position="107"/>
    </location>
</feature>
<feature type="compositionally biased region" description="Basic residues" evidence="1">
    <location>
        <begin position="245"/>
        <end position="255"/>
    </location>
</feature>
<protein>
    <submittedName>
        <fullName evidence="2">U3-containing 90S pre-ribosomal complex subunit-domain containing protein</fullName>
    </submittedName>
</protein>
<name>A0A1Y2HHB4_9FUNG</name>
<dbReference type="EMBL" id="MCFL01000032">
    <property type="protein sequence ID" value="ORZ33966.1"/>
    <property type="molecule type" value="Genomic_DNA"/>
</dbReference>
<dbReference type="GO" id="GO:0005634">
    <property type="term" value="C:nucleus"/>
    <property type="evidence" value="ECO:0007669"/>
    <property type="project" value="TreeGrafter"/>
</dbReference>
<feature type="compositionally biased region" description="Acidic residues" evidence="1">
    <location>
        <begin position="60"/>
        <end position="74"/>
    </location>
</feature>
<dbReference type="Pfam" id="PF14617">
    <property type="entry name" value="CMS1"/>
    <property type="match status" value="2"/>
</dbReference>
<evidence type="ECO:0000313" key="2">
    <source>
        <dbReference type="EMBL" id="ORZ33966.1"/>
    </source>
</evidence>
<feature type="compositionally biased region" description="Basic and acidic residues" evidence="1">
    <location>
        <begin position="445"/>
        <end position="458"/>
    </location>
</feature>
<dbReference type="STRING" id="765915.A0A1Y2HHB4"/>
<feature type="compositionally biased region" description="Basic and acidic residues" evidence="1">
    <location>
        <begin position="373"/>
        <end position="392"/>
    </location>
</feature>
<feature type="region of interest" description="Disordered" evidence="1">
    <location>
        <begin position="373"/>
        <end position="492"/>
    </location>
</feature>
<feature type="compositionally biased region" description="Low complexity" evidence="1">
    <location>
        <begin position="35"/>
        <end position="44"/>
    </location>
</feature>
<dbReference type="GO" id="GO:0030686">
    <property type="term" value="C:90S preribosome"/>
    <property type="evidence" value="ECO:0007669"/>
    <property type="project" value="TreeGrafter"/>
</dbReference>
<dbReference type="Proteomes" id="UP000193411">
    <property type="component" value="Unassembled WGS sequence"/>
</dbReference>
<dbReference type="AlphaFoldDB" id="A0A1Y2HHB4"/>
<comment type="caution">
    <text evidence="2">The sequence shown here is derived from an EMBL/GenBank/DDBJ whole genome shotgun (WGS) entry which is preliminary data.</text>
</comment>
<keyword evidence="3" id="KW-1185">Reference proteome</keyword>
<organism evidence="2 3">
    <name type="scientific">Catenaria anguillulae PL171</name>
    <dbReference type="NCBI Taxonomy" id="765915"/>
    <lineage>
        <taxon>Eukaryota</taxon>
        <taxon>Fungi</taxon>
        <taxon>Fungi incertae sedis</taxon>
        <taxon>Blastocladiomycota</taxon>
        <taxon>Blastocladiomycetes</taxon>
        <taxon>Blastocladiales</taxon>
        <taxon>Catenariaceae</taxon>
        <taxon>Catenaria</taxon>
    </lineage>
</organism>
<feature type="compositionally biased region" description="Gly residues" evidence="1">
    <location>
        <begin position="233"/>
        <end position="244"/>
    </location>
</feature>
<feature type="compositionally biased region" description="Basic residues" evidence="1">
    <location>
        <begin position="459"/>
        <end position="483"/>
    </location>
</feature>
<reference evidence="2 3" key="1">
    <citation type="submission" date="2016-07" db="EMBL/GenBank/DDBJ databases">
        <title>Pervasive Adenine N6-methylation of Active Genes in Fungi.</title>
        <authorList>
            <consortium name="DOE Joint Genome Institute"/>
            <person name="Mondo S.J."/>
            <person name="Dannebaum R.O."/>
            <person name="Kuo R.C."/>
            <person name="Labutti K."/>
            <person name="Haridas S."/>
            <person name="Kuo A."/>
            <person name="Salamov A."/>
            <person name="Ahrendt S.R."/>
            <person name="Lipzen A."/>
            <person name="Sullivan W."/>
            <person name="Andreopoulos W.B."/>
            <person name="Clum A."/>
            <person name="Lindquist E."/>
            <person name="Daum C."/>
            <person name="Ramamoorthy G.K."/>
            <person name="Gryganskyi A."/>
            <person name="Culley D."/>
            <person name="Magnuson J.K."/>
            <person name="James T.Y."/>
            <person name="O'Malley M.A."/>
            <person name="Stajich J.E."/>
            <person name="Spatafora J.W."/>
            <person name="Visel A."/>
            <person name="Grigoriev I.V."/>
        </authorList>
    </citation>
    <scope>NUCLEOTIDE SEQUENCE [LARGE SCALE GENOMIC DNA]</scope>
    <source>
        <strain evidence="2 3">PL171</strain>
    </source>
</reference>
<evidence type="ECO:0000313" key="3">
    <source>
        <dbReference type="Proteomes" id="UP000193411"/>
    </source>
</evidence>
<dbReference type="PANTHER" id="PTHR24030:SF0">
    <property type="entry name" value="PROTEIN CMSS1"/>
    <property type="match status" value="1"/>
</dbReference>
<proteinExistence type="predicted"/>
<dbReference type="PANTHER" id="PTHR24030">
    <property type="entry name" value="PROTEIN CMSS1"/>
    <property type="match status" value="1"/>
</dbReference>
<dbReference type="InterPro" id="IPR032704">
    <property type="entry name" value="Cms1"/>
</dbReference>
<gene>
    <name evidence="2" type="ORF">BCR44DRAFT_1500900</name>
</gene>